<sequence>MSKRTSESQIINILKQAEAGTPVQELCRQHGISSATFYKWRERYGGMEVSDVRRLKELEAENRRLKQMYAELSLKSMMQEEIIKKL</sequence>
<dbReference type="InterPro" id="IPR052546">
    <property type="entry name" value="Transposase_8_domain"/>
</dbReference>
<dbReference type="EMBL" id="AYSV01000117">
    <property type="protein sequence ID" value="ETD67606.1"/>
    <property type="molecule type" value="Genomic_DNA"/>
</dbReference>
<dbReference type="Proteomes" id="UP000018766">
    <property type="component" value="Unassembled WGS sequence"/>
</dbReference>
<dbReference type="InterPro" id="IPR002514">
    <property type="entry name" value="Transposase_8"/>
</dbReference>
<comment type="caution">
    <text evidence="1">The sequence shown here is derived from an EMBL/GenBank/DDBJ whole genome shotgun (WGS) entry which is preliminary data.</text>
</comment>
<dbReference type="SUPFAM" id="SSF46689">
    <property type="entry name" value="Homeodomain-like"/>
    <property type="match status" value="1"/>
</dbReference>
<reference evidence="1 2" key="1">
    <citation type="submission" date="2013-11" db="EMBL/GenBank/DDBJ databases">
        <title>Genomic analysis of Pelistega sp. HM-7.</title>
        <authorList>
            <person name="Kumbhare S.V."/>
            <person name="Shetty S.A."/>
            <person name="Sharma O."/>
            <person name="Dhotre D.P."/>
        </authorList>
    </citation>
    <scope>NUCLEOTIDE SEQUENCE [LARGE SCALE GENOMIC DNA]</scope>
    <source>
        <strain evidence="1 2">HM-7</strain>
    </source>
</reference>
<dbReference type="Pfam" id="PF01527">
    <property type="entry name" value="HTH_Tnp_1"/>
    <property type="match status" value="1"/>
</dbReference>
<protein>
    <submittedName>
        <fullName evidence="1">Transposase</fullName>
    </submittedName>
</protein>
<accession>V8FUQ0</accession>
<evidence type="ECO:0000313" key="1">
    <source>
        <dbReference type="EMBL" id="ETD67606.1"/>
    </source>
</evidence>
<keyword evidence="2" id="KW-1185">Reference proteome</keyword>
<organism evidence="1 2">
    <name type="scientific">Pelistega indica</name>
    <dbReference type="NCBI Taxonomy" id="1414851"/>
    <lineage>
        <taxon>Bacteria</taxon>
        <taxon>Pseudomonadati</taxon>
        <taxon>Pseudomonadota</taxon>
        <taxon>Betaproteobacteria</taxon>
        <taxon>Burkholderiales</taxon>
        <taxon>Alcaligenaceae</taxon>
        <taxon>Pelistega</taxon>
    </lineage>
</organism>
<dbReference type="PANTHER" id="PTHR33609:SF1">
    <property type="entry name" value="TRANSPOSASE"/>
    <property type="match status" value="1"/>
</dbReference>
<proteinExistence type="predicted"/>
<dbReference type="GO" id="GO:0004803">
    <property type="term" value="F:transposase activity"/>
    <property type="evidence" value="ECO:0007669"/>
    <property type="project" value="InterPro"/>
</dbReference>
<dbReference type="GO" id="GO:0003677">
    <property type="term" value="F:DNA binding"/>
    <property type="evidence" value="ECO:0007669"/>
    <property type="project" value="InterPro"/>
</dbReference>
<dbReference type="Gene3D" id="1.10.10.60">
    <property type="entry name" value="Homeodomain-like"/>
    <property type="match status" value="1"/>
</dbReference>
<gene>
    <name evidence="1" type="ORF">V757_11080</name>
</gene>
<dbReference type="InterPro" id="IPR009057">
    <property type="entry name" value="Homeodomain-like_sf"/>
</dbReference>
<dbReference type="PATRIC" id="fig|1414851.3.peg.2314"/>
<dbReference type="PANTHER" id="PTHR33609">
    <property type="entry name" value="LOW CALCIUM RESPONSE LOCUS PROTEIN S"/>
    <property type="match status" value="1"/>
</dbReference>
<evidence type="ECO:0000313" key="2">
    <source>
        <dbReference type="Proteomes" id="UP000018766"/>
    </source>
</evidence>
<name>V8FUQ0_9BURK</name>
<dbReference type="GO" id="GO:0006313">
    <property type="term" value="P:DNA transposition"/>
    <property type="evidence" value="ECO:0007669"/>
    <property type="project" value="InterPro"/>
</dbReference>
<dbReference type="AlphaFoldDB" id="V8FUQ0"/>
<dbReference type="OrthoDB" id="9816028at2"/>